<dbReference type="InterPro" id="IPR036390">
    <property type="entry name" value="WH_DNA-bd_sf"/>
</dbReference>
<dbReference type="RefSeq" id="WP_046006543.1">
    <property type="nucleotide sequence ID" value="NZ_JXYA01000047.1"/>
</dbReference>
<dbReference type="GO" id="GO:0003677">
    <property type="term" value="F:DNA binding"/>
    <property type="evidence" value="ECO:0007669"/>
    <property type="project" value="UniProtKB-KW"/>
</dbReference>
<dbReference type="PATRIC" id="fig|43658.5.peg.4009"/>
<dbReference type="Proteomes" id="UP000292345">
    <property type="component" value="Unassembled WGS sequence"/>
</dbReference>
<dbReference type="PIRSF" id="PIRSF019455">
    <property type="entry name" value="CopR_AtkY"/>
    <property type="match status" value="1"/>
</dbReference>
<comment type="similarity">
    <text evidence="1">Belongs to the BlaI transcriptional regulatory family.</text>
</comment>
<evidence type="ECO:0000313" key="8">
    <source>
        <dbReference type="Proteomes" id="UP000292345"/>
    </source>
</evidence>
<gene>
    <name evidence="6" type="ORF">C3B51_00165</name>
    <name evidence="5" type="ORF">TW77_18955</name>
</gene>
<keyword evidence="7" id="KW-1185">Reference proteome</keyword>
<protein>
    <submittedName>
        <fullName evidence="5">Penicillinase repressor</fullName>
    </submittedName>
</protein>
<keyword evidence="2" id="KW-0805">Transcription regulation</keyword>
<keyword evidence="4" id="KW-0804">Transcription</keyword>
<evidence type="ECO:0000256" key="2">
    <source>
        <dbReference type="ARBA" id="ARBA00023015"/>
    </source>
</evidence>
<reference evidence="6 8" key="2">
    <citation type="submission" date="2018-01" db="EMBL/GenBank/DDBJ databases">
        <title>Co-occurrence of chitin degradation, pigmentation and bioactivity in marine Pseudoalteromonas.</title>
        <authorList>
            <person name="Paulsen S."/>
            <person name="Gram L."/>
            <person name="Machado H."/>
        </authorList>
    </citation>
    <scope>NUCLEOTIDE SEQUENCE [LARGE SCALE GENOMIC DNA]</scope>
    <source>
        <strain evidence="6 8">S1946</strain>
    </source>
</reference>
<dbReference type="SUPFAM" id="SSF46785">
    <property type="entry name" value="Winged helix' DNA-binding domain"/>
    <property type="match status" value="1"/>
</dbReference>
<dbReference type="GO" id="GO:0045892">
    <property type="term" value="P:negative regulation of DNA-templated transcription"/>
    <property type="evidence" value="ECO:0007669"/>
    <property type="project" value="InterPro"/>
</dbReference>
<dbReference type="Pfam" id="PF03965">
    <property type="entry name" value="Penicillinase_R"/>
    <property type="match status" value="1"/>
</dbReference>
<reference evidence="5 7" key="1">
    <citation type="journal article" date="2015" name="BMC Genomics">
        <title>Genome mining reveals unlocked bioactive potential of marine Gram-negative bacteria.</title>
        <authorList>
            <person name="Machado H."/>
            <person name="Sonnenschein E.C."/>
            <person name="Melchiorsen J."/>
            <person name="Gram L."/>
        </authorList>
    </citation>
    <scope>NUCLEOTIDE SEQUENCE [LARGE SCALE GENOMIC DNA]</scope>
    <source>
        <strain evidence="5 7">S2471</strain>
    </source>
</reference>
<dbReference type="EMBL" id="JXYA01000047">
    <property type="protein sequence ID" value="KJZ06573.1"/>
    <property type="molecule type" value="Genomic_DNA"/>
</dbReference>
<comment type="caution">
    <text evidence="5">The sequence shown here is derived from an EMBL/GenBank/DDBJ whole genome shotgun (WGS) entry which is preliminary data.</text>
</comment>
<dbReference type="InterPro" id="IPR005650">
    <property type="entry name" value="BlaI_family"/>
</dbReference>
<evidence type="ECO:0000256" key="1">
    <source>
        <dbReference type="ARBA" id="ARBA00011046"/>
    </source>
</evidence>
<evidence type="ECO:0000256" key="4">
    <source>
        <dbReference type="ARBA" id="ARBA00023163"/>
    </source>
</evidence>
<evidence type="ECO:0000313" key="5">
    <source>
        <dbReference type="EMBL" id="KJZ06573.1"/>
    </source>
</evidence>
<dbReference type="EMBL" id="PPUZ01000001">
    <property type="protein sequence ID" value="RZM85388.1"/>
    <property type="molecule type" value="Genomic_DNA"/>
</dbReference>
<sequence length="126" mass="14288">MKPNTTELEILKLLWQQEPRTAKEIHDAIAARFNWSYSSTRKTLERMGDKGLLSIGEQGNKKSYTARVEKVPTLAAYAQEFAKNVLELDGPLPVAMFADSRLIESQELEELEHLLASLSEQDKRGQ</sequence>
<keyword evidence="3" id="KW-0238">DNA-binding</keyword>
<dbReference type="AlphaFoldDB" id="A0A0F4QFR7"/>
<dbReference type="OrthoDB" id="279010at2"/>
<evidence type="ECO:0000313" key="6">
    <source>
        <dbReference type="EMBL" id="RZM85388.1"/>
    </source>
</evidence>
<proteinExistence type="inferred from homology"/>
<accession>A0A0F4QFR7</accession>
<name>A0A0F4QFR7_9GAMM</name>
<dbReference type="Proteomes" id="UP000033452">
    <property type="component" value="Unassembled WGS sequence"/>
</dbReference>
<evidence type="ECO:0000256" key="3">
    <source>
        <dbReference type="ARBA" id="ARBA00023125"/>
    </source>
</evidence>
<dbReference type="InterPro" id="IPR036388">
    <property type="entry name" value="WH-like_DNA-bd_sf"/>
</dbReference>
<evidence type="ECO:0000313" key="7">
    <source>
        <dbReference type="Proteomes" id="UP000033452"/>
    </source>
</evidence>
<organism evidence="5 7">
    <name type="scientific">Pseudoalteromonas rubra</name>
    <dbReference type="NCBI Taxonomy" id="43658"/>
    <lineage>
        <taxon>Bacteria</taxon>
        <taxon>Pseudomonadati</taxon>
        <taxon>Pseudomonadota</taxon>
        <taxon>Gammaproteobacteria</taxon>
        <taxon>Alteromonadales</taxon>
        <taxon>Pseudoalteromonadaceae</taxon>
        <taxon>Pseudoalteromonas</taxon>
    </lineage>
</organism>
<dbReference type="Gene3D" id="1.10.10.10">
    <property type="entry name" value="Winged helix-like DNA-binding domain superfamily/Winged helix DNA-binding domain"/>
    <property type="match status" value="1"/>
</dbReference>